<dbReference type="PIRSF" id="PIRSF000732">
    <property type="entry name" value="PTS_enzyme_I"/>
    <property type="match status" value="1"/>
</dbReference>
<keyword evidence="11 17" id="KW-0808">Transferase</keyword>
<evidence type="ECO:0000256" key="1">
    <source>
        <dbReference type="ARBA" id="ARBA00000683"/>
    </source>
</evidence>
<dbReference type="Gene3D" id="3.20.20.60">
    <property type="entry name" value="Phosphoenolpyruvate-binding domains"/>
    <property type="match status" value="1"/>
</dbReference>
<evidence type="ECO:0000313" key="24">
    <source>
        <dbReference type="EMBL" id="ERF61173.1"/>
    </source>
</evidence>
<dbReference type="SUPFAM" id="SSF47831">
    <property type="entry name" value="Enzyme I of the PEP:sugar phosphotransferase system HPr-binding (sub)domain"/>
    <property type="match status" value="1"/>
</dbReference>
<comment type="catalytic activity">
    <reaction evidence="1 17">
        <text>L-histidyl-[protein] + phosphoenolpyruvate = N(pros)-phospho-L-histidyl-[protein] + pyruvate</text>
        <dbReference type="Rhea" id="RHEA:23880"/>
        <dbReference type="Rhea" id="RHEA-COMP:9745"/>
        <dbReference type="Rhea" id="RHEA-COMP:9746"/>
        <dbReference type="ChEBI" id="CHEBI:15361"/>
        <dbReference type="ChEBI" id="CHEBI:29979"/>
        <dbReference type="ChEBI" id="CHEBI:58702"/>
        <dbReference type="ChEBI" id="CHEBI:64837"/>
        <dbReference type="EC" id="2.7.3.9"/>
    </reaction>
</comment>
<dbReference type="InterPro" id="IPR024692">
    <property type="entry name" value="PTS_EI"/>
</dbReference>
<dbReference type="PANTHER" id="PTHR46244:SF3">
    <property type="entry name" value="PHOSPHOENOLPYRUVATE-PROTEIN PHOSPHOTRANSFERASE"/>
    <property type="match status" value="1"/>
</dbReference>
<feature type="domain" description="PEP-utilising enzyme C-terminal" evidence="22">
    <location>
        <begin position="251"/>
        <end position="538"/>
    </location>
</feature>
<evidence type="ECO:0000256" key="4">
    <source>
        <dbReference type="ARBA" id="ARBA00004496"/>
    </source>
</evidence>
<feature type="binding site" evidence="19">
    <location>
        <position position="294"/>
    </location>
    <ligand>
        <name>phosphoenolpyruvate</name>
        <dbReference type="ChEBI" id="CHEBI:58702"/>
    </ligand>
</feature>
<feature type="domain" description="Phosphotransferase system enzyme I N-terminal" evidence="23">
    <location>
        <begin position="6"/>
        <end position="129"/>
    </location>
</feature>
<evidence type="ECO:0000256" key="6">
    <source>
        <dbReference type="ARBA" id="ARBA00012232"/>
    </source>
</evidence>
<dbReference type="InterPro" id="IPR008731">
    <property type="entry name" value="PTS_EIN"/>
</dbReference>
<evidence type="ECO:0000256" key="18">
    <source>
        <dbReference type="PIRSR" id="PIRSR000732-1"/>
    </source>
</evidence>
<evidence type="ECO:0000256" key="8">
    <source>
        <dbReference type="ARBA" id="ARBA00022448"/>
    </source>
</evidence>
<dbReference type="InterPro" id="IPR036618">
    <property type="entry name" value="PtsI_HPr-bd_sf"/>
</dbReference>
<evidence type="ECO:0000256" key="14">
    <source>
        <dbReference type="ARBA" id="ARBA00022777"/>
    </source>
</evidence>
<evidence type="ECO:0000256" key="9">
    <source>
        <dbReference type="ARBA" id="ARBA00022490"/>
    </source>
</evidence>
<feature type="domain" description="PEP-utilising enzyme mobile" evidence="21">
    <location>
        <begin position="155"/>
        <end position="223"/>
    </location>
</feature>
<dbReference type="PATRIC" id="fig|1125725.3.peg.825"/>
<evidence type="ECO:0000256" key="12">
    <source>
        <dbReference type="ARBA" id="ARBA00022683"/>
    </source>
</evidence>
<keyword evidence="8 17" id="KW-0813">Transport</keyword>
<dbReference type="EMBL" id="AUZJ01000016">
    <property type="protein sequence ID" value="ERF61173.1"/>
    <property type="molecule type" value="Genomic_DNA"/>
</dbReference>
<comment type="similarity">
    <text evidence="5 17">Belongs to the PEP-utilizing enzyme family.</text>
</comment>
<evidence type="ECO:0000256" key="15">
    <source>
        <dbReference type="ARBA" id="ARBA00022842"/>
    </source>
</evidence>
<dbReference type="OrthoDB" id="9765468at2"/>
<feature type="binding site" evidence="19">
    <location>
        <position position="464"/>
    </location>
    <ligand>
        <name>phosphoenolpyruvate</name>
        <dbReference type="ChEBI" id="CHEBI:58702"/>
    </ligand>
</feature>
<dbReference type="SUPFAM" id="SSF52009">
    <property type="entry name" value="Phosphohistidine domain"/>
    <property type="match status" value="1"/>
</dbReference>
<dbReference type="InterPro" id="IPR036637">
    <property type="entry name" value="Phosphohistidine_dom_sf"/>
</dbReference>
<evidence type="ECO:0000259" key="23">
    <source>
        <dbReference type="Pfam" id="PF05524"/>
    </source>
</evidence>
<dbReference type="GO" id="GO:0016301">
    <property type="term" value="F:kinase activity"/>
    <property type="evidence" value="ECO:0007669"/>
    <property type="project" value="UniProtKB-KW"/>
</dbReference>
<dbReference type="SUPFAM" id="SSF51621">
    <property type="entry name" value="Phosphoenolpyruvate/pyruvate domain"/>
    <property type="match status" value="1"/>
</dbReference>
<evidence type="ECO:0000256" key="17">
    <source>
        <dbReference type="PIRNR" id="PIRNR000732"/>
    </source>
</evidence>
<comment type="function">
    <text evidence="3 17">General (non sugar-specific) component of the phosphoenolpyruvate-dependent sugar phosphotransferase system (sugar PTS). This major carbohydrate active-transport system catalyzes the phosphorylation of incoming sugar substrates concomitantly with their translocation across the cell membrane. Enzyme I transfers the phosphoryl group from phosphoenolpyruvate (PEP) to the phosphoryl carrier protein (HPr).</text>
</comment>
<evidence type="ECO:0000256" key="3">
    <source>
        <dbReference type="ARBA" id="ARBA00002728"/>
    </source>
</evidence>
<dbReference type="NCBIfam" id="TIGR01417">
    <property type="entry name" value="PTS_I_fam"/>
    <property type="match status" value="1"/>
</dbReference>
<feature type="binding site" evidence="20">
    <location>
        <position position="430"/>
    </location>
    <ligand>
        <name>Mg(2+)</name>
        <dbReference type="ChEBI" id="CHEBI:18420"/>
    </ligand>
</feature>
<evidence type="ECO:0000313" key="25">
    <source>
        <dbReference type="EMBL" id="ERJ99995.1"/>
    </source>
</evidence>
<dbReference type="InterPro" id="IPR006318">
    <property type="entry name" value="PTS_EI-like"/>
</dbReference>
<keyword evidence="12 17" id="KW-0598">Phosphotransferase system</keyword>
<evidence type="ECO:0000256" key="2">
    <source>
        <dbReference type="ARBA" id="ARBA00001946"/>
    </source>
</evidence>
<organism evidence="24 26">
    <name type="scientific">Treponema socranskii subsp. socranskii VPI DR56BR1116 = ATCC 35536</name>
    <dbReference type="NCBI Taxonomy" id="1125725"/>
    <lineage>
        <taxon>Bacteria</taxon>
        <taxon>Pseudomonadati</taxon>
        <taxon>Spirochaetota</taxon>
        <taxon>Spirochaetia</taxon>
        <taxon>Spirochaetales</taxon>
        <taxon>Treponemataceae</taxon>
        <taxon>Treponema</taxon>
    </lineage>
</organism>
<evidence type="ECO:0000259" key="21">
    <source>
        <dbReference type="Pfam" id="PF00391"/>
    </source>
</evidence>
<dbReference type="InterPro" id="IPR015813">
    <property type="entry name" value="Pyrv/PenolPyrv_kinase-like_dom"/>
</dbReference>
<dbReference type="Proteomes" id="UP000016646">
    <property type="component" value="Unassembled WGS sequence"/>
</dbReference>
<name>U1FMW0_TRESO</name>
<evidence type="ECO:0000256" key="10">
    <source>
        <dbReference type="ARBA" id="ARBA00022597"/>
    </source>
</evidence>
<evidence type="ECO:0000313" key="26">
    <source>
        <dbReference type="Proteomes" id="UP000016412"/>
    </source>
</evidence>
<keyword evidence="15 17" id="KW-0460">Magnesium</keyword>
<dbReference type="GO" id="GO:0005737">
    <property type="term" value="C:cytoplasm"/>
    <property type="evidence" value="ECO:0007669"/>
    <property type="project" value="UniProtKB-SubCell"/>
</dbReference>
<feature type="binding site" evidence="19">
    <location>
        <begin position="453"/>
        <end position="454"/>
    </location>
    <ligand>
        <name>phosphoenolpyruvate</name>
        <dbReference type="ChEBI" id="CHEBI:58702"/>
    </ligand>
</feature>
<feature type="active site" description="Proton donor" evidence="18">
    <location>
        <position position="501"/>
    </location>
</feature>
<evidence type="ECO:0000259" key="22">
    <source>
        <dbReference type="Pfam" id="PF02896"/>
    </source>
</evidence>
<dbReference type="GO" id="GO:0046872">
    <property type="term" value="F:metal ion binding"/>
    <property type="evidence" value="ECO:0007669"/>
    <property type="project" value="UniProtKB-KW"/>
</dbReference>
<keyword evidence="24" id="KW-0670">Pyruvate</keyword>
<dbReference type="Gene3D" id="1.10.274.10">
    <property type="entry name" value="PtsI, HPr-binding domain"/>
    <property type="match status" value="1"/>
</dbReference>
<dbReference type="AlphaFoldDB" id="U1FMW0"/>
<evidence type="ECO:0000256" key="16">
    <source>
        <dbReference type="ARBA" id="ARBA00033235"/>
    </source>
</evidence>
<evidence type="ECO:0000256" key="20">
    <source>
        <dbReference type="PIRSR" id="PIRSR000732-3"/>
    </source>
</evidence>
<dbReference type="InterPro" id="IPR050499">
    <property type="entry name" value="PEP-utilizing_PTS_enzyme"/>
</dbReference>
<dbReference type="Gene3D" id="3.50.30.10">
    <property type="entry name" value="Phosphohistidine domain"/>
    <property type="match status" value="1"/>
</dbReference>
<dbReference type="PANTHER" id="PTHR46244">
    <property type="entry name" value="PHOSPHOENOLPYRUVATE-PROTEIN PHOSPHOTRANSFERASE"/>
    <property type="match status" value="1"/>
</dbReference>
<dbReference type="GO" id="GO:0009401">
    <property type="term" value="P:phosphoenolpyruvate-dependent sugar phosphotransferase system"/>
    <property type="evidence" value="ECO:0007669"/>
    <property type="project" value="UniProtKB-KW"/>
</dbReference>
<keyword evidence="10 17" id="KW-0762">Sugar transport</keyword>
<comment type="cofactor">
    <cofactor evidence="2 17 20">
        <name>Mg(2+)</name>
        <dbReference type="ChEBI" id="CHEBI:18420"/>
    </cofactor>
</comment>
<dbReference type="STRING" id="1125725.HMPREF1325_0578"/>
<keyword evidence="9 17" id="KW-0963">Cytoplasm</keyword>
<evidence type="ECO:0000256" key="13">
    <source>
        <dbReference type="ARBA" id="ARBA00022723"/>
    </source>
</evidence>
<proteinExistence type="inferred from homology"/>
<dbReference type="EC" id="2.7.3.9" evidence="6 17"/>
<reference evidence="26 27" key="1">
    <citation type="submission" date="2013-08" db="EMBL/GenBank/DDBJ databases">
        <authorList>
            <person name="Durkin A.S."/>
            <person name="Haft D.R."/>
            <person name="McCorrison J."/>
            <person name="Torralba M."/>
            <person name="Gillis M."/>
            <person name="Haft D.H."/>
            <person name="Methe B."/>
            <person name="Sutton G."/>
            <person name="Nelson K.E."/>
        </authorList>
    </citation>
    <scope>NUCLEOTIDE SEQUENCE [LARGE SCALE GENOMIC DNA]</scope>
    <source>
        <strain evidence="25 27">ATCC 35536</strain>
        <strain evidence="24 26">VPI DR56BR1116</strain>
    </source>
</reference>
<accession>U1FMW0</accession>
<dbReference type="RefSeq" id="WP_021329877.1">
    <property type="nucleotide sequence ID" value="NZ_AUZJ01000016.1"/>
</dbReference>
<dbReference type="InterPro" id="IPR023151">
    <property type="entry name" value="PEP_util_CS"/>
</dbReference>
<dbReference type="Pfam" id="PF05524">
    <property type="entry name" value="PEP-utilisers_N"/>
    <property type="match status" value="1"/>
</dbReference>
<dbReference type="GO" id="GO:0008965">
    <property type="term" value="F:phosphoenolpyruvate-protein phosphotransferase activity"/>
    <property type="evidence" value="ECO:0007669"/>
    <property type="project" value="UniProtKB-EC"/>
</dbReference>
<dbReference type="eggNOG" id="COG1080">
    <property type="taxonomic scope" value="Bacteria"/>
</dbReference>
<protein>
    <recommendedName>
        <fullName evidence="7 17">Phosphoenolpyruvate-protein phosphotransferase</fullName>
        <ecNumber evidence="6 17">2.7.3.9</ecNumber>
    </recommendedName>
    <alternativeName>
        <fullName evidence="16 17">Phosphotransferase system, enzyme I</fullName>
    </alternativeName>
</protein>
<evidence type="ECO:0000256" key="11">
    <source>
        <dbReference type="ARBA" id="ARBA00022679"/>
    </source>
</evidence>
<comment type="caution">
    <text evidence="24">The sequence shown here is derived from an EMBL/GenBank/DDBJ whole genome shotgun (WGS) entry which is preliminary data.</text>
</comment>
<feature type="binding site" evidence="19">
    <location>
        <position position="331"/>
    </location>
    <ligand>
        <name>phosphoenolpyruvate</name>
        <dbReference type="ChEBI" id="CHEBI:58702"/>
    </ligand>
</feature>
<evidence type="ECO:0000313" key="27">
    <source>
        <dbReference type="Proteomes" id="UP000016646"/>
    </source>
</evidence>
<feature type="binding site" evidence="20">
    <location>
        <position position="454"/>
    </location>
    <ligand>
        <name>Mg(2+)</name>
        <dbReference type="ChEBI" id="CHEBI:18420"/>
    </ligand>
</feature>
<gene>
    <name evidence="24" type="primary">ptsP_1</name>
    <name evidence="25" type="synonym">ptsP_2</name>
    <name evidence="25" type="ORF">HMPREF0860_1152</name>
    <name evidence="24" type="ORF">HMPREF1325_0578</name>
</gene>
<keyword evidence="27" id="KW-1185">Reference proteome</keyword>
<evidence type="ECO:0000256" key="5">
    <source>
        <dbReference type="ARBA" id="ARBA00007837"/>
    </source>
</evidence>
<dbReference type="InterPro" id="IPR000121">
    <property type="entry name" value="PEP_util_C"/>
</dbReference>
<dbReference type="InterPro" id="IPR008279">
    <property type="entry name" value="PEP-util_enz_mobile_dom"/>
</dbReference>
<dbReference type="InterPro" id="IPR040442">
    <property type="entry name" value="Pyrv_kinase-like_dom_sf"/>
</dbReference>
<comment type="subcellular location">
    <subcellularLocation>
        <location evidence="4 17">Cytoplasm</location>
    </subcellularLocation>
</comment>
<evidence type="ECO:0000256" key="19">
    <source>
        <dbReference type="PIRSR" id="PIRSR000732-2"/>
    </source>
</evidence>
<dbReference type="Proteomes" id="UP000016412">
    <property type="component" value="Unassembled WGS sequence"/>
</dbReference>
<feature type="active site" description="Tele-phosphohistidine intermediate" evidence="18">
    <location>
        <position position="191"/>
    </location>
</feature>
<evidence type="ECO:0000256" key="7">
    <source>
        <dbReference type="ARBA" id="ARBA00016544"/>
    </source>
</evidence>
<keyword evidence="13 17" id="KW-0479">Metal-binding</keyword>
<keyword evidence="14 17" id="KW-0418">Kinase</keyword>
<sequence>MYKELHGTVLSDGLCIARIVKSAHRKKRDTEKKIDADAIDSECAQFQNVKNTVRQKLEAFMRKADADSDKAQADILKSYIAILDDPELENDVVEKIKNDFDTLQAALARTADEYVEAMGALEDEYLRARADDFNELFSMLLFCTDPETAQAPRLTEPSVLAAYAVTPVDMAELDKTLLLGILCETGNRTSHAAIIARANGIPMLSNIPYDTAENGDTVIIDGEALFVNPPDEKIRSYEKKYAEVQAEKRLLQTLAEKRAVTLDGTVIELEANIGSEAEAEKALQERADGIGLFRTEFILNENPDRIPSEERQYEIYAAVLKAMHGKPVTIRTFDIGGDKQYPCLAMPKEENPFLGWRGIRFCLDNKDFFYTQLRALFRSSTEGKLHIMFPMITEEEEVRRVCAIVSEIKSDLDARHIPYGKDVQIGIMIETPAAALIAERLAPLVDFFSIGSNDLTQYTLAADRGNDKISALYRESHPAVLRLIQNVIEAAKKYGKHVSVCGEMAGDVSFTKKLLDMGLRCFSMSPANIQKVKRAILSATIEAYTEE</sequence>
<dbReference type="Pfam" id="PF00391">
    <property type="entry name" value="PEP-utilizers"/>
    <property type="match status" value="1"/>
</dbReference>
<dbReference type="Pfam" id="PF02896">
    <property type="entry name" value="PEP-utilizers_C"/>
    <property type="match status" value="1"/>
</dbReference>
<dbReference type="PROSITE" id="PS00742">
    <property type="entry name" value="PEP_ENZYMES_2"/>
    <property type="match status" value="1"/>
</dbReference>
<dbReference type="EMBL" id="AVQI01000070">
    <property type="protein sequence ID" value="ERJ99995.1"/>
    <property type="molecule type" value="Genomic_DNA"/>
</dbReference>
<dbReference type="PRINTS" id="PR01736">
    <property type="entry name" value="PHPHTRNFRASE"/>
</dbReference>